<feature type="compositionally biased region" description="Gly residues" evidence="1">
    <location>
        <begin position="241"/>
        <end position="254"/>
    </location>
</feature>
<gene>
    <name evidence="3" type="ORF">G6N77_09725</name>
</gene>
<feature type="region of interest" description="Disordered" evidence="1">
    <location>
        <begin position="223"/>
        <end position="263"/>
    </location>
</feature>
<dbReference type="Pfam" id="PF01863">
    <property type="entry name" value="YgjP-like"/>
    <property type="match status" value="1"/>
</dbReference>
<dbReference type="InterPro" id="IPR002725">
    <property type="entry name" value="YgjP-like_metallopeptidase"/>
</dbReference>
<dbReference type="PANTHER" id="PTHR30399:SF1">
    <property type="entry name" value="UTP PYROPHOSPHATASE"/>
    <property type="match status" value="1"/>
</dbReference>
<dbReference type="InterPro" id="IPR053136">
    <property type="entry name" value="UTP_pyrophosphatase-like"/>
</dbReference>
<name>A0ABX0DHN6_9MICC</name>
<sequence>MAAQILPASNRPPQPGQQRPEPRRAPLGRGTPGPLGDSISAHRAANGAPVVVRRTRRRKTGIAAFWEAGRAVIAVPARMTLEDEDYWVPHMVSRLDADTRARAGGRRRAAPASDDALMQRCRLLSARYLGSRAEPDSVRWVRNQNGRWGSCTHARRTIRISHHVQGMPEWVLDYVLLHELSHLIHPNHSAAFWAELAGYPHLERAKAFLEGASFASARNIQGMAGDLDDESPGDGESPGDQGDGVDGDAGGPGSGEQWAAELF</sequence>
<dbReference type="RefSeq" id="WP_165181942.1">
    <property type="nucleotide sequence ID" value="NZ_JAAKZI010000014.1"/>
</dbReference>
<dbReference type="CDD" id="cd07344">
    <property type="entry name" value="M48_yhfN_like"/>
    <property type="match status" value="1"/>
</dbReference>
<protein>
    <submittedName>
        <fullName evidence="3">M48 family metallopeptidase</fullName>
    </submittedName>
</protein>
<accession>A0ABX0DHN6</accession>
<feature type="region of interest" description="Disordered" evidence="1">
    <location>
        <begin position="1"/>
        <end position="41"/>
    </location>
</feature>
<evidence type="ECO:0000256" key="1">
    <source>
        <dbReference type="SAM" id="MobiDB-lite"/>
    </source>
</evidence>
<evidence type="ECO:0000313" key="4">
    <source>
        <dbReference type="Proteomes" id="UP000479226"/>
    </source>
</evidence>
<reference evidence="3 4" key="1">
    <citation type="submission" date="2020-02" db="EMBL/GenBank/DDBJ databases">
        <title>Genome sequence of the type strain DSM 27180 of Arthrobacter silviterrae.</title>
        <authorList>
            <person name="Gao J."/>
            <person name="Sun J."/>
        </authorList>
    </citation>
    <scope>NUCLEOTIDE SEQUENCE [LARGE SCALE GENOMIC DNA]</scope>
    <source>
        <strain evidence="3 4">DSM 27180</strain>
    </source>
</reference>
<feature type="domain" description="YgjP-like metallopeptidase" evidence="2">
    <location>
        <begin position="141"/>
        <end position="209"/>
    </location>
</feature>
<dbReference type="Gene3D" id="3.30.2010.10">
    <property type="entry name" value="Metalloproteases ('zincins'), catalytic domain"/>
    <property type="match status" value="1"/>
</dbReference>
<dbReference type="PANTHER" id="PTHR30399">
    <property type="entry name" value="UNCHARACTERIZED PROTEIN YGJP"/>
    <property type="match status" value="1"/>
</dbReference>
<keyword evidence="4" id="KW-1185">Reference proteome</keyword>
<evidence type="ECO:0000259" key="2">
    <source>
        <dbReference type="Pfam" id="PF01863"/>
    </source>
</evidence>
<organism evidence="3 4">
    <name type="scientific">Arthrobacter silviterrae</name>
    <dbReference type="NCBI Taxonomy" id="2026658"/>
    <lineage>
        <taxon>Bacteria</taxon>
        <taxon>Bacillati</taxon>
        <taxon>Actinomycetota</taxon>
        <taxon>Actinomycetes</taxon>
        <taxon>Micrococcales</taxon>
        <taxon>Micrococcaceae</taxon>
        <taxon>Arthrobacter</taxon>
    </lineage>
</organism>
<comment type="caution">
    <text evidence="3">The sequence shown here is derived from an EMBL/GenBank/DDBJ whole genome shotgun (WGS) entry which is preliminary data.</text>
</comment>
<evidence type="ECO:0000313" key="3">
    <source>
        <dbReference type="EMBL" id="NGN83732.1"/>
    </source>
</evidence>
<dbReference type="Proteomes" id="UP000479226">
    <property type="component" value="Unassembled WGS sequence"/>
</dbReference>
<dbReference type="EMBL" id="JAAKZI010000014">
    <property type="protein sequence ID" value="NGN83732.1"/>
    <property type="molecule type" value="Genomic_DNA"/>
</dbReference>
<proteinExistence type="predicted"/>